<dbReference type="Gene3D" id="3.50.50.60">
    <property type="entry name" value="FAD/NAD(P)-binding domain"/>
    <property type="match status" value="1"/>
</dbReference>
<dbReference type="GeneID" id="10798495"/>
<feature type="domain" description="FAD dependent oxidoreductase" evidence="5">
    <location>
        <begin position="6"/>
        <end position="359"/>
    </location>
</feature>
<dbReference type="GO" id="GO:0008115">
    <property type="term" value="F:sarcosine oxidase activity"/>
    <property type="evidence" value="ECO:0007669"/>
    <property type="project" value="UniProtKB-EC"/>
</dbReference>
<evidence type="ECO:0000256" key="1">
    <source>
        <dbReference type="ARBA" id="ARBA00001974"/>
    </source>
</evidence>
<dbReference type="HOGENOM" id="CLU_007884_2_1_2"/>
<dbReference type="STRING" id="797210.Halxa_3547"/>
<dbReference type="InterPro" id="IPR036188">
    <property type="entry name" value="FAD/NAD-bd_sf"/>
</dbReference>
<evidence type="ECO:0000313" key="7">
    <source>
        <dbReference type="Proteomes" id="UP000006794"/>
    </source>
</evidence>
<keyword evidence="7" id="KW-1185">Reference proteome</keyword>
<dbReference type="eggNOG" id="arCOG00755">
    <property type="taxonomic scope" value="Archaea"/>
</dbReference>
<keyword evidence="2" id="KW-0285">Flavoprotein</keyword>
<keyword evidence="3" id="KW-0274">FAD</keyword>
<protein>
    <submittedName>
        <fullName evidence="6">Sarcosine oxidase</fullName>
        <ecNumber evidence="6">1.5.3.1</ecNumber>
    </submittedName>
</protein>
<evidence type="ECO:0000256" key="4">
    <source>
        <dbReference type="ARBA" id="ARBA00023002"/>
    </source>
</evidence>
<evidence type="ECO:0000259" key="5">
    <source>
        <dbReference type="Pfam" id="PF01266"/>
    </source>
</evidence>
<dbReference type="PANTHER" id="PTHR10961">
    <property type="entry name" value="PEROXISOMAL SARCOSINE OXIDASE"/>
    <property type="match status" value="1"/>
</dbReference>
<name>F8DA86_HALXS</name>
<gene>
    <name evidence="6" type="ordered locus">Halxa_3547</name>
</gene>
<dbReference type="InterPro" id="IPR045170">
    <property type="entry name" value="MTOX"/>
</dbReference>
<dbReference type="AlphaFoldDB" id="F8DA86"/>
<organism evidence="6 7">
    <name type="scientific">Halopiger xanaduensis (strain DSM 18323 / JCM 14033 / SH-6)</name>
    <dbReference type="NCBI Taxonomy" id="797210"/>
    <lineage>
        <taxon>Archaea</taxon>
        <taxon>Methanobacteriati</taxon>
        <taxon>Methanobacteriota</taxon>
        <taxon>Stenosarchaea group</taxon>
        <taxon>Halobacteria</taxon>
        <taxon>Halobacteriales</taxon>
        <taxon>Natrialbaceae</taxon>
        <taxon>Halopiger</taxon>
    </lineage>
</organism>
<evidence type="ECO:0000256" key="3">
    <source>
        <dbReference type="ARBA" id="ARBA00022827"/>
    </source>
</evidence>
<proteinExistence type="predicted"/>
<comment type="cofactor">
    <cofactor evidence="1">
        <name>FAD</name>
        <dbReference type="ChEBI" id="CHEBI:57692"/>
    </cofactor>
</comment>
<evidence type="ECO:0000313" key="6">
    <source>
        <dbReference type="EMBL" id="AEH38158.1"/>
    </source>
</evidence>
<dbReference type="SUPFAM" id="SSF51905">
    <property type="entry name" value="FAD/NAD(P)-binding domain"/>
    <property type="match status" value="1"/>
</dbReference>
<dbReference type="Proteomes" id="UP000006794">
    <property type="component" value="Chromosome"/>
</dbReference>
<dbReference type="KEGG" id="hxa:Halxa_3547"/>
<dbReference type="OrthoDB" id="300965at2157"/>
<evidence type="ECO:0000256" key="2">
    <source>
        <dbReference type="ARBA" id="ARBA00022630"/>
    </source>
</evidence>
<dbReference type="InterPro" id="IPR006076">
    <property type="entry name" value="FAD-dep_OxRdtase"/>
</dbReference>
<dbReference type="Pfam" id="PF01266">
    <property type="entry name" value="DAO"/>
    <property type="match status" value="1"/>
</dbReference>
<dbReference type="EC" id="1.5.3.1" evidence="6"/>
<dbReference type="RefSeq" id="WP_013881046.1">
    <property type="nucleotide sequence ID" value="NC_015666.1"/>
</dbReference>
<dbReference type="EMBL" id="CP002839">
    <property type="protein sequence ID" value="AEH38158.1"/>
    <property type="molecule type" value="Genomic_DNA"/>
</dbReference>
<dbReference type="GO" id="GO:0050660">
    <property type="term" value="F:flavin adenine dinucleotide binding"/>
    <property type="evidence" value="ECO:0007669"/>
    <property type="project" value="InterPro"/>
</dbReference>
<accession>F8DA86</accession>
<dbReference type="PANTHER" id="PTHR10961:SF7">
    <property type="entry name" value="FAD DEPENDENT OXIDOREDUCTASE DOMAIN-CONTAINING PROTEIN"/>
    <property type="match status" value="1"/>
</dbReference>
<sequence>MSDRYDAIVLGVGGTGSATVAHLAERGVDVLGLERYDVPRGYGSSRGIARSFRLADAEEPASVPLVRRAEELWADLEADHDRQLLYRTGSIDAGPPDDPLVDGAARAFEEHDLEYERLSSAALSERYPAYQLPDDYEAIYQPDGGYLVPEECLVAHVNRAHQAGATIRARERVVDWRPLEDGGVRVETDRDTYEADRLVVTAGAWTARFVEPLADVLVPEREVLARFQPEEPAHFEPDRFPVWSLQVPEGRFYGFPVHGVPGFTVGRYHHHREEAVDPDAFEREPTQADERLLRDFAERYFPAVAGPTMRLETCLFANTPDERFVLDTHPDHPQVVVGAGFSGHGFTFAPVVGEILADLAVDGETDREIEPFSIDRF</sequence>
<reference evidence="6 7" key="1">
    <citation type="journal article" date="2012" name="Stand. Genomic Sci.">
        <title>Complete genome sequence of Halopiger xanaduensis type strain (SH-6(T)).</title>
        <authorList>
            <person name="Anderson I."/>
            <person name="Tindall B.J."/>
            <person name="Rohde M."/>
            <person name="Lucas S."/>
            <person name="Han J."/>
            <person name="Lapidus A."/>
            <person name="Cheng J.F."/>
            <person name="Goodwin L."/>
            <person name="Pitluck S."/>
            <person name="Peters L."/>
            <person name="Pati A."/>
            <person name="Mikhailova N."/>
            <person name="Pagani I."/>
            <person name="Teshima H."/>
            <person name="Han C."/>
            <person name="Tapia R."/>
            <person name="Land M."/>
            <person name="Woyke T."/>
            <person name="Klenk H.P."/>
            <person name="Kyrpides N."/>
            <person name="Ivanova N."/>
        </authorList>
    </citation>
    <scope>NUCLEOTIDE SEQUENCE [LARGE SCALE GENOMIC DNA]</scope>
    <source>
        <strain evidence="7">DSM 18323 / JCM 14033 / SH-6</strain>
    </source>
</reference>
<dbReference type="Gene3D" id="3.30.9.10">
    <property type="entry name" value="D-Amino Acid Oxidase, subunit A, domain 2"/>
    <property type="match status" value="1"/>
</dbReference>
<dbReference type="SUPFAM" id="SSF54373">
    <property type="entry name" value="FAD-linked reductases, C-terminal domain"/>
    <property type="match status" value="1"/>
</dbReference>
<keyword evidence="4 6" id="KW-0560">Oxidoreductase</keyword>
<dbReference type="NCBIfam" id="NF008425">
    <property type="entry name" value="PRK11259.1"/>
    <property type="match status" value="1"/>
</dbReference>